<dbReference type="GO" id="GO:0003677">
    <property type="term" value="F:DNA binding"/>
    <property type="evidence" value="ECO:0007669"/>
    <property type="project" value="InterPro"/>
</dbReference>
<feature type="non-terminal residue" evidence="2">
    <location>
        <position position="1"/>
    </location>
</feature>
<gene>
    <name evidence="2" type="ORF">CJ231_13505</name>
</gene>
<proteinExistence type="predicted"/>
<dbReference type="InterPro" id="IPR011010">
    <property type="entry name" value="DNA_brk_join_enz"/>
</dbReference>
<dbReference type="Proteomes" id="UP000235564">
    <property type="component" value="Unassembled WGS sequence"/>
</dbReference>
<dbReference type="Gene3D" id="1.10.443.10">
    <property type="entry name" value="Intergrase catalytic core"/>
    <property type="match status" value="1"/>
</dbReference>
<organism evidence="2 3">
    <name type="scientific">Hoylesella buccalis</name>
    <dbReference type="NCBI Taxonomy" id="28127"/>
    <lineage>
        <taxon>Bacteria</taxon>
        <taxon>Pseudomonadati</taxon>
        <taxon>Bacteroidota</taxon>
        <taxon>Bacteroidia</taxon>
        <taxon>Bacteroidales</taxon>
        <taxon>Prevotellaceae</taxon>
        <taxon>Hoylesella</taxon>
    </lineage>
</organism>
<evidence type="ECO:0000313" key="2">
    <source>
        <dbReference type="EMBL" id="PMC22480.1"/>
    </source>
</evidence>
<sequence>VPIETVSRMLGHTNLRTTQVYAAVSSERIHRDMQAIQQRIQDTFTLKL</sequence>
<accession>A0A2N6QMF1</accession>
<reference evidence="2 3" key="1">
    <citation type="submission" date="2017-09" db="EMBL/GenBank/DDBJ databases">
        <title>Bacterial strain isolated from the female urinary microbiota.</title>
        <authorList>
            <person name="Thomas-White K."/>
            <person name="Kumar N."/>
            <person name="Forster S."/>
            <person name="Putonti C."/>
            <person name="Lawley T."/>
            <person name="Wolfe A.J."/>
        </authorList>
    </citation>
    <scope>NUCLEOTIDE SEQUENCE [LARGE SCALE GENOMIC DNA]</scope>
    <source>
        <strain evidence="2 3">UMB0536</strain>
    </source>
</reference>
<evidence type="ECO:0000256" key="1">
    <source>
        <dbReference type="ARBA" id="ARBA00023172"/>
    </source>
</evidence>
<dbReference type="GO" id="GO:0015074">
    <property type="term" value="P:DNA integration"/>
    <property type="evidence" value="ECO:0007669"/>
    <property type="project" value="InterPro"/>
</dbReference>
<comment type="caution">
    <text evidence="2">The sequence shown here is derived from an EMBL/GenBank/DDBJ whole genome shotgun (WGS) entry which is preliminary data.</text>
</comment>
<dbReference type="AlphaFoldDB" id="A0A2N6QMF1"/>
<keyword evidence="1" id="KW-0233">DNA recombination</keyword>
<dbReference type="GO" id="GO:0006310">
    <property type="term" value="P:DNA recombination"/>
    <property type="evidence" value="ECO:0007669"/>
    <property type="project" value="UniProtKB-KW"/>
</dbReference>
<name>A0A2N6QMF1_9BACT</name>
<dbReference type="InterPro" id="IPR013762">
    <property type="entry name" value="Integrase-like_cat_sf"/>
</dbReference>
<dbReference type="EMBL" id="PNGJ01000025">
    <property type="protein sequence ID" value="PMC22480.1"/>
    <property type="molecule type" value="Genomic_DNA"/>
</dbReference>
<evidence type="ECO:0000313" key="3">
    <source>
        <dbReference type="Proteomes" id="UP000235564"/>
    </source>
</evidence>
<protein>
    <submittedName>
        <fullName evidence="2">Transposase</fullName>
    </submittedName>
</protein>
<dbReference type="SUPFAM" id="SSF56349">
    <property type="entry name" value="DNA breaking-rejoining enzymes"/>
    <property type="match status" value="1"/>
</dbReference>